<feature type="region of interest" description="Disordered" evidence="2">
    <location>
        <begin position="190"/>
        <end position="219"/>
    </location>
</feature>
<feature type="coiled-coil region" evidence="1">
    <location>
        <begin position="230"/>
        <end position="257"/>
    </location>
</feature>
<comment type="caution">
    <text evidence="3">The sequence shown here is derived from an EMBL/GenBank/DDBJ whole genome shotgun (WGS) entry which is preliminary data.</text>
</comment>
<accession>A0AAE1HMV8</accession>
<keyword evidence="4" id="KW-1185">Reference proteome</keyword>
<name>A0AAE1HMV8_9NEOP</name>
<feature type="compositionally biased region" description="Basic and acidic residues" evidence="2">
    <location>
        <begin position="99"/>
        <end position="121"/>
    </location>
</feature>
<reference evidence="3" key="1">
    <citation type="submission" date="2021-07" db="EMBL/GenBank/DDBJ databases">
        <authorList>
            <person name="Catto M.A."/>
            <person name="Jacobson A."/>
            <person name="Kennedy G."/>
            <person name="Labadie P."/>
            <person name="Hunt B.G."/>
            <person name="Srinivasan R."/>
        </authorList>
    </citation>
    <scope>NUCLEOTIDE SEQUENCE</scope>
    <source>
        <strain evidence="3">PL_HMW_Pooled</strain>
        <tissue evidence="3">Head</tissue>
    </source>
</reference>
<organism evidence="3 4">
    <name type="scientific">Frankliniella fusca</name>
    <dbReference type="NCBI Taxonomy" id="407009"/>
    <lineage>
        <taxon>Eukaryota</taxon>
        <taxon>Metazoa</taxon>
        <taxon>Ecdysozoa</taxon>
        <taxon>Arthropoda</taxon>
        <taxon>Hexapoda</taxon>
        <taxon>Insecta</taxon>
        <taxon>Pterygota</taxon>
        <taxon>Neoptera</taxon>
        <taxon>Paraneoptera</taxon>
        <taxon>Thysanoptera</taxon>
        <taxon>Terebrantia</taxon>
        <taxon>Thripoidea</taxon>
        <taxon>Thripidae</taxon>
        <taxon>Frankliniella</taxon>
    </lineage>
</organism>
<feature type="compositionally biased region" description="Low complexity" evidence="2">
    <location>
        <begin position="203"/>
        <end position="219"/>
    </location>
</feature>
<evidence type="ECO:0000256" key="1">
    <source>
        <dbReference type="SAM" id="Coils"/>
    </source>
</evidence>
<dbReference type="Proteomes" id="UP001219518">
    <property type="component" value="Unassembled WGS sequence"/>
</dbReference>
<dbReference type="AlphaFoldDB" id="A0AAE1HMV8"/>
<feature type="region of interest" description="Disordered" evidence="2">
    <location>
        <begin position="93"/>
        <end position="137"/>
    </location>
</feature>
<proteinExistence type="predicted"/>
<protein>
    <submittedName>
        <fullName evidence="3">PHD finger protein 24</fullName>
    </submittedName>
</protein>
<keyword evidence="1" id="KW-0175">Coiled coil</keyword>
<gene>
    <name evidence="3" type="ORF">KUF71_002567</name>
</gene>
<evidence type="ECO:0000313" key="3">
    <source>
        <dbReference type="EMBL" id="KAK3924296.1"/>
    </source>
</evidence>
<evidence type="ECO:0000256" key="2">
    <source>
        <dbReference type="SAM" id="MobiDB-lite"/>
    </source>
</evidence>
<dbReference type="EMBL" id="JAHWGI010001169">
    <property type="protein sequence ID" value="KAK3924296.1"/>
    <property type="molecule type" value="Genomic_DNA"/>
</dbReference>
<sequence>MVILRAKAFKKFNPTSVTSFNKHKWYAVKSKTITKSEKEEYFWALIGKLAANKSDLSPENIGRVSFPPVALPDFEPDSTHSEDGRLRVQAGKSVVQEAKAARKANEKRRRDAQNRDLEEYYRNTALPDEALNESDEPELCADRLPLQNKASKKVVRNKRSSEDIEIDEFMRNTSLPDADLDELAPDEQLIRPSKKQRGNSIQSASFSSDTSESTNSTSLETSIKSMLGILKGVQSQMLELTKQMAEMKKENETVKGVVGDINVKLSKSQSKVSYIQSWLNDLPV</sequence>
<reference evidence="3" key="2">
    <citation type="journal article" date="2023" name="BMC Genomics">
        <title>Pest status, molecular evolution, and epigenetic factors derived from the genome assembly of Frankliniella fusca, a thysanopteran phytovirus vector.</title>
        <authorList>
            <person name="Catto M.A."/>
            <person name="Labadie P.E."/>
            <person name="Jacobson A.L."/>
            <person name="Kennedy G.G."/>
            <person name="Srinivasan R."/>
            <person name="Hunt B.G."/>
        </authorList>
    </citation>
    <scope>NUCLEOTIDE SEQUENCE</scope>
    <source>
        <strain evidence="3">PL_HMW_Pooled</strain>
    </source>
</reference>
<evidence type="ECO:0000313" key="4">
    <source>
        <dbReference type="Proteomes" id="UP001219518"/>
    </source>
</evidence>